<proteinExistence type="predicted"/>
<dbReference type="Proteomes" id="UP000542353">
    <property type="component" value="Unassembled WGS sequence"/>
</dbReference>
<keyword evidence="3" id="KW-1185">Reference proteome</keyword>
<dbReference type="AlphaFoldDB" id="A0A7W7Z403"/>
<dbReference type="RefSeq" id="WP_184257457.1">
    <property type="nucleotide sequence ID" value="NZ_JACHIH010000012.1"/>
</dbReference>
<feature type="domain" description="PIN" evidence="1">
    <location>
        <begin position="39"/>
        <end position="127"/>
    </location>
</feature>
<gene>
    <name evidence="2" type="ORF">HNR60_002291</name>
</gene>
<name>A0A7W7Z403_9BRAD</name>
<dbReference type="EMBL" id="JACHIH010000012">
    <property type="protein sequence ID" value="MBB5047534.1"/>
    <property type="molecule type" value="Genomic_DNA"/>
</dbReference>
<protein>
    <submittedName>
        <fullName evidence="2">Putative nucleic acid-binding protein</fullName>
    </submittedName>
</protein>
<dbReference type="Pfam" id="PF13470">
    <property type="entry name" value="PIN_3"/>
    <property type="match status" value="1"/>
</dbReference>
<sequence length="199" mass="21531">MLIIVPDVNVLVARANADRAGRSSTISQKVVRQLISGTLNGEPVQLAMSFKMIDTYRGVLLQKGYDRDAAEQSAQSLIELMRYGPAGFDPYLVLGGTPDPSLRDIEDGGVLSTAYAAHANVVITDNLKDFAGQDAEGYVTSVARMADGSVRELYCLIRQRPDGKSLIVVHPADFVMWTQSGLKFSAAAIRARYAAKPQP</sequence>
<evidence type="ECO:0000259" key="1">
    <source>
        <dbReference type="Pfam" id="PF13470"/>
    </source>
</evidence>
<dbReference type="InterPro" id="IPR002716">
    <property type="entry name" value="PIN_dom"/>
</dbReference>
<evidence type="ECO:0000313" key="3">
    <source>
        <dbReference type="Proteomes" id="UP000542353"/>
    </source>
</evidence>
<comment type="caution">
    <text evidence="2">The sequence shown here is derived from an EMBL/GenBank/DDBJ whole genome shotgun (WGS) entry which is preliminary data.</text>
</comment>
<organism evidence="2 3">
    <name type="scientific">Rhodopseudomonas rhenobacensis</name>
    <dbReference type="NCBI Taxonomy" id="87461"/>
    <lineage>
        <taxon>Bacteria</taxon>
        <taxon>Pseudomonadati</taxon>
        <taxon>Pseudomonadota</taxon>
        <taxon>Alphaproteobacteria</taxon>
        <taxon>Hyphomicrobiales</taxon>
        <taxon>Nitrobacteraceae</taxon>
        <taxon>Rhodopseudomonas</taxon>
    </lineage>
</organism>
<reference evidence="2 3" key="1">
    <citation type="submission" date="2020-08" db="EMBL/GenBank/DDBJ databases">
        <title>Genomic Encyclopedia of Type Strains, Phase IV (KMG-IV): sequencing the most valuable type-strain genomes for metagenomic binning, comparative biology and taxonomic classification.</title>
        <authorList>
            <person name="Goeker M."/>
        </authorList>
    </citation>
    <scope>NUCLEOTIDE SEQUENCE [LARGE SCALE GENOMIC DNA]</scope>
    <source>
        <strain evidence="2 3">DSM 12706</strain>
    </source>
</reference>
<accession>A0A7W7Z403</accession>
<evidence type="ECO:0000313" key="2">
    <source>
        <dbReference type="EMBL" id="MBB5047534.1"/>
    </source>
</evidence>